<dbReference type="Gene3D" id="1.10.150.130">
    <property type="match status" value="1"/>
</dbReference>
<keyword evidence="2" id="KW-0229">DNA integration</keyword>
<dbReference type="Gene3D" id="3.30.160.390">
    <property type="entry name" value="Integrase, DNA-binding domain"/>
    <property type="match status" value="1"/>
</dbReference>
<dbReference type="PROSITE" id="PS51900">
    <property type="entry name" value="CB"/>
    <property type="match status" value="1"/>
</dbReference>
<keyword evidence="3 4" id="KW-0238">DNA-binding</keyword>
<dbReference type="RefSeq" id="WP_367772372.1">
    <property type="nucleotide sequence ID" value="NZ_JBFNXR010000022.1"/>
</dbReference>
<organism evidence="7 8">
    <name type="scientific">Novosphingobium rhizovicinum</name>
    <dbReference type="NCBI Taxonomy" id="3228928"/>
    <lineage>
        <taxon>Bacteria</taxon>
        <taxon>Pseudomonadati</taxon>
        <taxon>Pseudomonadota</taxon>
        <taxon>Alphaproteobacteria</taxon>
        <taxon>Sphingomonadales</taxon>
        <taxon>Sphingomonadaceae</taxon>
        <taxon>Novosphingobium</taxon>
    </lineage>
</organism>
<keyword evidence="8" id="KW-1185">Reference proteome</keyword>
<sequence length="242" mass="27271">MMNGKRQKSGLNAAQGSRAKPKDKPYKLSDRDGLYLLIEPSGSRVWRMNYRFFGKQKTITFGRWPELLLGEARERLLDARRLLAKDVDPVEHAKLEKIAKTLAAAHTFEAVANEWLEKIAAEDAAAMTVKKARWLLSKLYPTIGKRPIREISAHELLLALRKIEATKRYDTANRARTASSQVFRYAIATARAERDVASDLRGALITPKTTHRAAITTPVEAGALLRTIDEYDGHGLTRRCDF</sequence>
<dbReference type="InterPro" id="IPR050808">
    <property type="entry name" value="Phage_Integrase"/>
</dbReference>
<dbReference type="PANTHER" id="PTHR30629">
    <property type="entry name" value="PROPHAGE INTEGRASE"/>
    <property type="match status" value="1"/>
</dbReference>
<dbReference type="Pfam" id="PF22022">
    <property type="entry name" value="Phage_int_M"/>
    <property type="match status" value="1"/>
</dbReference>
<feature type="region of interest" description="Disordered" evidence="5">
    <location>
        <begin position="1"/>
        <end position="26"/>
    </location>
</feature>
<dbReference type="Proteomes" id="UP001556118">
    <property type="component" value="Unassembled WGS sequence"/>
</dbReference>
<evidence type="ECO:0000256" key="3">
    <source>
        <dbReference type="ARBA" id="ARBA00023125"/>
    </source>
</evidence>
<dbReference type="InterPro" id="IPR053876">
    <property type="entry name" value="Phage_int_M"/>
</dbReference>
<dbReference type="InterPro" id="IPR025166">
    <property type="entry name" value="Integrase_DNA_bind_dom"/>
</dbReference>
<dbReference type="InterPro" id="IPR011010">
    <property type="entry name" value="DNA_brk_join_enz"/>
</dbReference>
<evidence type="ECO:0000256" key="2">
    <source>
        <dbReference type="ARBA" id="ARBA00022908"/>
    </source>
</evidence>
<proteinExistence type="inferred from homology"/>
<protein>
    <submittedName>
        <fullName evidence="7">Tyrosine-type recombinase/integrase</fullName>
    </submittedName>
</protein>
<dbReference type="Pfam" id="PF13356">
    <property type="entry name" value="Arm-DNA-bind_3"/>
    <property type="match status" value="1"/>
</dbReference>
<dbReference type="EMBL" id="JBFNXR010000022">
    <property type="protein sequence ID" value="MEW9855158.1"/>
    <property type="molecule type" value="Genomic_DNA"/>
</dbReference>
<reference evidence="7 8" key="1">
    <citation type="submission" date="2024-06" db="EMBL/GenBank/DDBJ databases">
        <title>Novosphingobium rhizovicinus M1R2S20.</title>
        <authorList>
            <person name="Sun J.-Q."/>
        </authorList>
    </citation>
    <scope>NUCLEOTIDE SEQUENCE [LARGE SCALE GENOMIC DNA]</scope>
    <source>
        <strain evidence="7 8">M1R2S20</strain>
    </source>
</reference>
<evidence type="ECO:0000313" key="7">
    <source>
        <dbReference type="EMBL" id="MEW9855158.1"/>
    </source>
</evidence>
<evidence type="ECO:0000256" key="5">
    <source>
        <dbReference type="SAM" id="MobiDB-lite"/>
    </source>
</evidence>
<accession>A0ABV3RAP8</accession>
<evidence type="ECO:0000256" key="1">
    <source>
        <dbReference type="ARBA" id="ARBA00008857"/>
    </source>
</evidence>
<dbReference type="InterPro" id="IPR038488">
    <property type="entry name" value="Integrase_DNA-bd_sf"/>
</dbReference>
<feature type="domain" description="Core-binding (CB)" evidence="6">
    <location>
        <begin position="106"/>
        <end position="187"/>
    </location>
</feature>
<comment type="caution">
    <text evidence="7">The sequence shown here is derived from an EMBL/GenBank/DDBJ whole genome shotgun (WGS) entry which is preliminary data.</text>
</comment>
<dbReference type="SUPFAM" id="SSF56349">
    <property type="entry name" value="DNA breaking-rejoining enzymes"/>
    <property type="match status" value="1"/>
</dbReference>
<name>A0ABV3RAP8_9SPHN</name>
<gene>
    <name evidence="7" type="ORF">ABUH87_08185</name>
</gene>
<comment type="similarity">
    <text evidence="1">Belongs to the 'phage' integrase family.</text>
</comment>
<dbReference type="InterPro" id="IPR010998">
    <property type="entry name" value="Integrase_recombinase_N"/>
</dbReference>
<dbReference type="InterPro" id="IPR044068">
    <property type="entry name" value="CB"/>
</dbReference>
<evidence type="ECO:0000259" key="6">
    <source>
        <dbReference type="PROSITE" id="PS51900"/>
    </source>
</evidence>
<dbReference type="PANTHER" id="PTHR30629:SF2">
    <property type="entry name" value="PROPHAGE INTEGRASE INTS-RELATED"/>
    <property type="match status" value="1"/>
</dbReference>
<evidence type="ECO:0000256" key="4">
    <source>
        <dbReference type="PROSITE-ProRule" id="PRU01248"/>
    </source>
</evidence>
<evidence type="ECO:0000313" key="8">
    <source>
        <dbReference type="Proteomes" id="UP001556118"/>
    </source>
</evidence>